<proteinExistence type="predicted"/>
<evidence type="ECO:0000313" key="3">
    <source>
        <dbReference type="Proteomes" id="UP000297535"/>
    </source>
</evidence>
<name>A0A4Z0NMX5_9HYPH</name>
<evidence type="ECO:0000256" key="1">
    <source>
        <dbReference type="SAM" id="MobiDB-lite"/>
    </source>
</evidence>
<dbReference type="OrthoDB" id="7994226at2"/>
<feature type="region of interest" description="Disordered" evidence="1">
    <location>
        <begin position="135"/>
        <end position="193"/>
    </location>
</feature>
<dbReference type="Proteomes" id="UP000297535">
    <property type="component" value="Unassembled WGS sequence"/>
</dbReference>
<keyword evidence="3" id="KW-1185">Reference proteome</keyword>
<dbReference type="EMBL" id="SRLB01000012">
    <property type="protein sequence ID" value="TGD97996.1"/>
    <property type="molecule type" value="Genomic_DNA"/>
</dbReference>
<feature type="compositionally biased region" description="Low complexity" evidence="1">
    <location>
        <begin position="166"/>
        <end position="178"/>
    </location>
</feature>
<feature type="compositionally biased region" description="Polar residues" evidence="1">
    <location>
        <begin position="34"/>
        <end position="44"/>
    </location>
</feature>
<organism evidence="2 3">
    <name type="scientific">Methylobacterium nonmethylotrophicum</name>
    <dbReference type="NCBI Taxonomy" id="1141884"/>
    <lineage>
        <taxon>Bacteria</taxon>
        <taxon>Pseudomonadati</taxon>
        <taxon>Pseudomonadota</taxon>
        <taxon>Alphaproteobacteria</taxon>
        <taxon>Hyphomicrobiales</taxon>
        <taxon>Methylobacteriaceae</taxon>
        <taxon>Methylobacterium</taxon>
    </lineage>
</organism>
<reference evidence="2 3" key="1">
    <citation type="submission" date="2019-04" db="EMBL/GenBank/DDBJ databases">
        <authorList>
            <person name="Feng G."/>
            <person name="Zhu H."/>
        </authorList>
    </citation>
    <scope>NUCLEOTIDE SEQUENCE [LARGE SCALE GENOMIC DNA]</scope>
    <source>
        <strain evidence="2 3">6HR-1</strain>
    </source>
</reference>
<evidence type="ECO:0000313" key="2">
    <source>
        <dbReference type="EMBL" id="TGD97996.1"/>
    </source>
</evidence>
<gene>
    <name evidence="2" type="ORF">EU555_17725</name>
</gene>
<feature type="compositionally biased region" description="Pro residues" evidence="1">
    <location>
        <begin position="138"/>
        <end position="152"/>
    </location>
</feature>
<dbReference type="AlphaFoldDB" id="A0A4Z0NMX5"/>
<accession>A0A4Z0NMX5</accession>
<feature type="region of interest" description="Disordered" evidence="1">
    <location>
        <begin position="1"/>
        <end position="108"/>
    </location>
</feature>
<feature type="compositionally biased region" description="Low complexity" evidence="1">
    <location>
        <begin position="87"/>
        <end position="99"/>
    </location>
</feature>
<sequence>MTRHRARPSFTVEIKRSRTSPLTAPADSERPQSERLTTAPSGNAPSAKAALVKPSAAKLLANKPAPAGRPAAMDEPERRPSGRDLWAGTGLLEEAAAATQSGRFDPPEASVFAKPAAADPAAAKAQAAPAKRVLPSLIAPPEPEPEPAPAPEPEPKLPRVRRYRAAEPAPRRAGPRPAFVWPEDWPDEDPIQAPAPIALPAAHKIKAPTIQVPKIQAPRVEAAQAPDAGEIRARAKRRTADEDLRVGQRWKRRLPRVCW</sequence>
<feature type="compositionally biased region" description="Low complexity" evidence="1">
    <location>
        <begin position="53"/>
        <end position="66"/>
    </location>
</feature>
<dbReference type="RefSeq" id="WP_135416363.1">
    <property type="nucleotide sequence ID" value="NZ_SRLB01000012.1"/>
</dbReference>
<protein>
    <submittedName>
        <fullName evidence="2">Uncharacterized protein</fullName>
    </submittedName>
</protein>
<comment type="caution">
    <text evidence="2">The sequence shown here is derived from an EMBL/GenBank/DDBJ whole genome shotgun (WGS) entry which is preliminary data.</text>
</comment>